<dbReference type="RefSeq" id="WP_274999937.1">
    <property type="nucleotide sequence ID" value="NZ_CP118677.1"/>
</dbReference>
<sequence length="326" mass="35139">MKTLIALNTDLSALPSTEGQAPEWIELIPTGPTVTGRDGRTWLFDERAQQLVLTAFVGRGIDMVIDWEHSSEVAAPQGEPAPAAGWIDQLEVRSGALWGHVAWTPRAGGQVAAREYRFISPVFDYDDTYRRILRMVSAGLTNKPNLVLTALNHEQTETPKLAIPLALAALLGLDAAATDEQAVAAVTQLKATATARNSEQPSLDKFVPRQDYDQAVSRATNAEQALATRKADDHKAVVDTEIEAALKAGKITPATVDYHRAACSEQAGLDRFREFVKAAPAVGNPSGLDERKPEVTATALNAEQQAMCAQFGLDPVEFAKTLKSEG</sequence>
<dbReference type="EMBL" id="CP118677">
    <property type="protein sequence ID" value="WEA18927.1"/>
    <property type="molecule type" value="Genomic_DNA"/>
</dbReference>
<dbReference type="Proteomes" id="UP001217631">
    <property type="component" value="Chromosome"/>
</dbReference>
<dbReference type="GO" id="GO:0006508">
    <property type="term" value="P:proteolysis"/>
    <property type="evidence" value="ECO:0007669"/>
    <property type="project" value="UniProtKB-KW"/>
</dbReference>
<reference evidence="1" key="1">
    <citation type="submission" date="2023-02" db="EMBL/GenBank/DDBJ databases">
        <title>tmexCD-toprJ-like cluster.</title>
        <authorList>
            <person name="Gao X."/>
            <person name="Wang C."/>
            <person name="Liu J."/>
        </authorList>
    </citation>
    <scope>NUCLEOTIDE SEQUENCE</scope>
    <source>
        <strain evidence="1">GDW21C697WI</strain>
    </source>
</reference>
<keyword evidence="1" id="KW-0378">Hydrolase</keyword>
<keyword evidence="1" id="KW-0645">Protease</keyword>
<dbReference type="InterPro" id="IPR012106">
    <property type="entry name" value="Phage_Mu_Gp1"/>
</dbReference>
<gene>
    <name evidence="1" type="ORF">PWA60_16665</name>
</gene>
<evidence type="ECO:0000313" key="1">
    <source>
        <dbReference type="EMBL" id="WEA18927.1"/>
    </source>
</evidence>
<dbReference type="GO" id="GO:0008233">
    <property type="term" value="F:peptidase activity"/>
    <property type="evidence" value="ECO:0007669"/>
    <property type="project" value="UniProtKB-KW"/>
</dbReference>
<dbReference type="PIRSF" id="PIRSF016624">
    <property type="entry name" value="Mu_prophg_I"/>
    <property type="match status" value="1"/>
</dbReference>
<organism evidence="1 2">
    <name type="scientific">Pseudomonas juntendi</name>
    <dbReference type="NCBI Taxonomy" id="2666183"/>
    <lineage>
        <taxon>Bacteria</taxon>
        <taxon>Pseudomonadati</taxon>
        <taxon>Pseudomonadota</taxon>
        <taxon>Gammaproteobacteria</taxon>
        <taxon>Pseudomonadales</taxon>
        <taxon>Pseudomonadaceae</taxon>
        <taxon>Pseudomonas</taxon>
    </lineage>
</organism>
<proteinExistence type="predicted"/>
<evidence type="ECO:0000313" key="2">
    <source>
        <dbReference type="Proteomes" id="UP001217631"/>
    </source>
</evidence>
<dbReference type="AlphaFoldDB" id="A0AAJ5S2H5"/>
<protein>
    <submittedName>
        <fullName evidence="1">Phage protease</fullName>
    </submittedName>
</protein>
<name>A0AAJ5S2H5_9PSED</name>
<accession>A0AAJ5S2H5</accession>
<dbReference type="Pfam" id="PF10123">
    <property type="entry name" value="Mu-like_Pro"/>
    <property type="match status" value="1"/>
</dbReference>